<evidence type="ECO:0000256" key="3">
    <source>
        <dbReference type="ARBA" id="ARBA00022989"/>
    </source>
</evidence>
<name>A0AAV5G977_9BASI</name>
<gene>
    <name evidence="7" type="ORF">Rhopal_002034-T1</name>
</gene>
<dbReference type="PANTHER" id="PTHR14856">
    <property type="entry name" value="PQ-LOOP REPEAT-CONTAINING PROTEIN 1-LIKE PROTEIN"/>
    <property type="match status" value="1"/>
</dbReference>
<evidence type="ECO:0008006" key="9">
    <source>
        <dbReference type="Google" id="ProtNLM"/>
    </source>
</evidence>
<evidence type="ECO:0000313" key="8">
    <source>
        <dbReference type="Proteomes" id="UP001342314"/>
    </source>
</evidence>
<dbReference type="GO" id="GO:0016020">
    <property type="term" value="C:membrane"/>
    <property type="evidence" value="ECO:0007669"/>
    <property type="project" value="UniProtKB-SubCell"/>
</dbReference>
<protein>
    <recommendedName>
        <fullName evidence="9">PQ-loop repeat-containing protein 1</fullName>
    </recommendedName>
</protein>
<dbReference type="Gene3D" id="1.20.1280.290">
    <property type="match status" value="2"/>
</dbReference>
<sequence>MSGVVSIIAGVGMAVGPPLAYADQYVSICKKHDSLGFSLDVTAILILANLTRCFYWLGEHFQLVLLIQSLLMIMAQYGLLYVCLLYRPAEWFTSRPRRLANFWQWPQFGAYLEFTAIFIVIHSALFLLLHSWDFYVQLLGFIALGVEATLPIPQLIANYEAKSTAGFRMSVLAAWAFGDTFKLLYYLFTPDNGLQFKLCGAFQLTVDILLCLQTFLYRHKTAQDLSERASLRQHRGVAGTDSLLAHSQHTLGGDDDDDDETGTEGEAERRGFTAPQRPKGVAMV</sequence>
<reference evidence="7 8" key="1">
    <citation type="submission" date="2021-12" db="EMBL/GenBank/DDBJ databases">
        <title>High titer production of polyol ester of fatty acids by Rhodotorula paludigena BS15 towards product separation-free biomass refinery.</title>
        <authorList>
            <person name="Mano J."/>
            <person name="Ono H."/>
            <person name="Tanaka T."/>
            <person name="Naito K."/>
            <person name="Sushida H."/>
            <person name="Ike M."/>
            <person name="Tokuyasu K."/>
            <person name="Kitaoka M."/>
        </authorList>
    </citation>
    <scope>NUCLEOTIDE SEQUENCE [LARGE SCALE GENOMIC DNA]</scope>
    <source>
        <strain evidence="7 8">BS15</strain>
    </source>
</reference>
<accession>A0AAV5G977</accession>
<evidence type="ECO:0000256" key="6">
    <source>
        <dbReference type="SAM" id="Phobius"/>
    </source>
</evidence>
<feature type="transmembrane region" description="Helical" evidence="6">
    <location>
        <begin position="169"/>
        <end position="188"/>
    </location>
</feature>
<evidence type="ECO:0000256" key="4">
    <source>
        <dbReference type="ARBA" id="ARBA00023136"/>
    </source>
</evidence>
<dbReference type="GO" id="GO:0045332">
    <property type="term" value="P:phospholipid translocation"/>
    <property type="evidence" value="ECO:0007669"/>
    <property type="project" value="TreeGrafter"/>
</dbReference>
<feature type="transmembrane region" description="Helical" evidence="6">
    <location>
        <begin position="134"/>
        <end position="157"/>
    </location>
</feature>
<dbReference type="GO" id="GO:0042147">
    <property type="term" value="P:retrograde transport, endosome to Golgi"/>
    <property type="evidence" value="ECO:0007669"/>
    <property type="project" value="TreeGrafter"/>
</dbReference>
<dbReference type="InterPro" id="IPR006603">
    <property type="entry name" value="PQ-loop_rpt"/>
</dbReference>
<dbReference type="PANTHER" id="PTHR14856:SF9">
    <property type="entry name" value="PQ-LOOP REPEAT-CONTAINING PROTEIN 1"/>
    <property type="match status" value="1"/>
</dbReference>
<evidence type="ECO:0000313" key="7">
    <source>
        <dbReference type="EMBL" id="GJN89060.1"/>
    </source>
</evidence>
<keyword evidence="8" id="KW-1185">Reference proteome</keyword>
<evidence type="ECO:0000256" key="2">
    <source>
        <dbReference type="ARBA" id="ARBA00022692"/>
    </source>
</evidence>
<proteinExistence type="predicted"/>
<evidence type="ECO:0000256" key="1">
    <source>
        <dbReference type="ARBA" id="ARBA00004141"/>
    </source>
</evidence>
<keyword evidence="4 6" id="KW-0472">Membrane</keyword>
<dbReference type="Proteomes" id="UP001342314">
    <property type="component" value="Unassembled WGS sequence"/>
</dbReference>
<feature type="compositionally biased region" description="Acidic residues" evidence="5">
    <location>
        <begin position="253"/>
        <end position="265"/>
    </location>
</feature>
<dbReference type="AlphaFoldDB" id="A0AAV5G977"/>
<dbReference type="InterPro" id="IPR052241">
    <property type="entry name" value="SLC66/Scramblase_ANY1"/>
</dbReference>
<dbReference type="GO" id="GO:0005829">
    <property type="term" value="C:cytosol"/>
    <property type="evidence" value="ECO:0007669"/>
    <property type="project" value="GOC"/>
</dbReference>
<comment type="caution">
    <text evidence="7">The sequence shown here is derived from an EMBL/GenBank/DDBJ whole genome shotgun (WGS) entry which is preliminary data.</text>
</comment>
<comment type="subcellular location">
    <subcellularLocation>
        <location evidence="1">Membrane</location>
        <topology evidence="1">Multi-pass membrane protein</topology>
    </subcellularLocation>
</comment>
<keyword evidence="2 6" id="KW-0812">Transmembrane</keyword>
<dbReference type="EMBL" id="BQKY01000004">
    <property type="protein sequence ID" value="GJN89060.1"/>
    <property type="molecule type" value="Genomic_DNA"/>
</dbReference>
<keyword evidence="3 6" id="KW-1133">Transmembrane helix</keyword>
<dbReference type="GO" id="GO:0005768">
    <property type="term" value="C:endosome"/>
    <property type="evidence" value="ECO:0007669"/>
    <property type="project" value="TreeGrafter"/>
</dbReference>
<dbReference type="Pfam" id="PF04193">
    <property type="entry name" value="PQ-loop"/>
    <property type="match status" value="1"/>
</dbReference>
<feature type="region of interest" description="Disordered" evidence="5">
    <location>
        <begin position="248"/>
        <end position="284"/>
    </location>
</feature>
<dbReference type="GO" id="GO:0005802">
    <property type="term" value="C:trans-Golgi network"/>
    <property type="evidence" value="ECO:0007669"/>
    <property type="project" value="TreeGrafter"/>
</dbReference>
<evidence type="ECO:0000256" key="5">
    <source>
        <dbReference type="SAM" id="MobiDB-lite"/>
    </source>
</evidence>
<feature type="transmembrane region" description="Helical" evidence="6">
    <location>
        <begin position="65"/>
        <end position="87"/>
    </location>
</feature>
<dbReference type="FunFam" id="1.20.1280.290:FF:000005">
    <property type="entry name" value="PQ-loop repeat-containing protein 1"/>
    <property type="match status" value="1"/>
</dbReference>
<feature type="transmembrane region" description="Helical" evidence="6">
    <location>
        <begin position="108"/>
        <end position="128"/>
    </location>
</feature>
<organism evidence="7 8">
    <name type="scientific">Rhodotorula paludigena</name>
    <dbReference type="NCBI Taxonomy" id="86838"/>
    <lineage>
        <taxon>Eukaryota</taxon>
        <taxon>Fungi</taxon>
        <taxon>Dikarya</taxon>
        <taxon>Basidiomycota</taxon>
        <taxon>Pucciniomycotina</taxon>
        <taxon>Microbotryomycetes</taxon>
        <taxon>Sporidiobolales</taxon>
        <taxon>Sporidiobolaceae</taxon>
        <taxon>Rhodotorula</taxon>
    </lineage>
</organism>